<dbReference type="EC" id="3.5.2.7" evidence="2"/>
<dbReference type="GO" id="GO:0050480">
    <property type="term" value="F:imidazolonepropionase activity"/>
    <property type="evidence" value="ECO:0007669"/>
    <property type="project" value="UniProtKB-EC"/>
</dbReference>
<evidence type="ECO:0000256" key="2">
    <source>
        <dbReference type="ARBA" id="ARBA00012864"/>
    </source>
</evidence>
<comment type="caution">
    <text evidence="8">The sequence shown here is derived from an EMBL/GenBank/DDBJ whole genome shotgun (WGS) entry which is preliminary data.</text>
</comment>
<evidence type="ECO:0000256" key="1">
    <source>
        <dbReference type="ARBA" id="ARBA00005023"/>
    </source>
</evidence>
<dbReference type="EMBL" id="JADDXF010000316">
    <property type="protein sequence ID" value="MBE8432136.1"/>
    <property type="molecule type" value="Genomic_DNA"/>
</dbReference>
<evidence type="ECO:0000313" key="8">
    <source>
        <dbReference type="EMBL" id="MBE8432136.1"/>
    </source>
</evidence>
<dbReference type="InterPro" id="IPR032466">
    <property type="entry name" value="Metal_Hydrolase"/>
</dbReference>
<dbReference type="AlphaFoldDB" id="A0AA40WEX8"/>
<keyword evidence="5" id="KW-0369">Histidine metabolism</keyword>
<gene>
    <name evidence="8" type="ORF">IQB77_20590</name>
</gene>
<dbReference type="InterPro" id="IPR011059">
    <property type="entry name" value="Metal-dep_hydrolase_composite"/>
</dbReference>
<dbReference type="GO" id="GO:0005737">
    <property type="term" value="C:cytoplasm"/>
    <property type="evidence" value="ECO:0007669"/>
    <property type="project" value="InterPro"/>
</dbReference>
<dbReference type="PANTHER" id="PTHR42752">
    <property type="entry name" value="IMIDAZOLONEPROPIONASE"/>
    <property type="match status" value="1"/>
</dbReference>
<name>A0AA40WEX8_LEPIR</name>
<dbReference type="GO" id="GO:0019556">
    <property type="term" value="P:L-histidine catabolic process to glutamate and formamide"/>
    <property type="evidence" value="ECO:0007669"/>
    <property type="project" value="InterPro"/>
</dbReference>
<protein>
    <recommendedName>
        <fullName evidence="2">imidazolonepropionase</fullName>
        <ecNumber evidence="2">3.5.2.7</ecNumber>
    </recommendedName>
</protein>
<proteinExistence type="predicted"/>
<dbReference type="SUPFAM" id="SSF51338">
    <property type="entry name" value="Composite domain of metallo-dependent hydrolases"/>
    <property type="match status" value="1"/>
</dbReference>
<keyword evidence="4" id="KW-0378">Hydrolase</keyword>
<keyword evidence="6" id="KW-0862">Zinc</keyword>
<evidence type="ECO:0000313" key="9">
    <source>
        <dbReference type="Proteomes" id="UP000644282"/>
    </source>
</evidence>
<evidence type="ECO:0000256" key="3">
    <source>
        <dbReference type="ARBA" id="ARBA00022723"/>
    </source>
</evidence>
<accession>A0AA40WEX8</accession>
<dbReference type="InterPro" id="IPR005920">
    <property type="entry name" value="HutI"/>
</dbReference>
<sequence length="147" mass="16167">MRQLLPGDTVWRNIRLATMDPQQQALYGLVDNQALIVREGHICDIVPETQLPVSGDNIHDMQGRLVTPGLIDCHTHLVFAGNRAAEWEQRLNGASYQHISAQGGGINATVSATRACAEETLYLLARERMMRLASEGVTLLEIKSGYG</sequence>
<evidence type="ECO:0000256" key="5">
    <source>
        <dbReference type="ARBA" id="ARBA00022808"/>
    </source>
</evidence>
<organism evidence="8 9">
    <name type="scientific">Leptospira interrogans serovar Pomona</name>
    <dbReference type="NCBI Taxonomy" id="44276"/>
    <lineage>
        <taxon>Bacteria</taxon>
        <taxon>Pseudomonadati</taxon>
        <taxon>Spirochaetota</taxon>
        <taxon>Spirochaetia</taxon>
        <taxon>Leptospirales</taxon>
        <taxon>Leptospiraceae</taxon>
        <taxon>Leptospira</taxon>
    </lineage>
</organism>
<feature type="non-terminal residue" evidence="8">
    <location>
        <position position="147"/>
    </location>
</feature>
<dbReference type="Proteomes" id="UP000644282">
    <property type="component" value="Unassembled WGS sequence"/>
</dbReference>
<dbReference type="SUPFAM" id="SSF51556">
    <property type="entry name" value="Metallo-dependent hydrolases"/>
    <property type="match status" value="1"/>
</dbReference>
<evidence type="ECO:0000256" key="4">
    <source>
        <dbReference type="ARBA" id="ARBA00022801"/>
    </source>
</evidence>
<dbReference type="Gene3D" id="3.20.20.140">
    <property type="entry name" value="Metal-dependent hydrolases"/>
    <property type="match status" value="1"/>
</dbReference>
<keyword evidence="3" id="KW-0479">Metal-binding</keyword>
<reference evidence="8" key="1">
    <citation type="submission" date="2020-10" db="EMBL/GenBank/DDBJ databases">
        <title>New Zealand Leptospira genomics.</title>
        <authorList>
            <person name="Wilkinson D.A."/>
            <person name="Nisa S."/>
            <person name="Moinet M."/>
            <person name="Benschop J."/>
        </authorList>
    </citation>
    <scope>NUCLEOTIDE SEQUENCE</scope>
    <source>
        <strain evidence="8">ESR8</strain>
    </source>
</reference>
<dbReference type="GO" id="GO:0046872">
    <property type="term" value="F:metal ion binding"/>
    <property type="evidence" value="ECO:0007669"/>
    <property type="project" value="UniProtKB-KW"/>
</dbReference>
<evidence type="ECO:0000256" key="6">
    <source>
        <dbReference type="ARBA" id="ARBA00022833"/>
    </source>
</evidence>
<dbReference type="PANTHER" id="PTHR42752:SF1">
    <property type="entry name" value="IMIDAZOLONEPROPIONASE-RELATED"/>
    <property type="match status" value="1"/>
</dbReference>
<comment type="pathway">
    <text evidence="1">Amino-acid degradation.</text>
</comment>
<evidence type="ECO:0000256" key="7">
    <source>
        <dbReference type="ARBA" id="ARBA00023004"/>
    </source>
</evidence>
<keyword evidence="7" id="KW-0408">Iron</keyword>